<feature type="compositionally biased region" description="Low complexity" evidence="1">
    <location>
        <begin position="97"/>
        <end position="107"/>
    </location>
</feature>
<gene>
    <name evidence="2" type="ORF">A4U43_C07F29420</name>
</gene>
<sequence>MSYVLARRCGRRQVLAAQRARRAAYVLALCFPAPADEIRQRCNRVFRREQRWRSLNESPRAGGENANRRQSSQYEAEARAPDPVYAVARTSRFLPGTRSTRSRTTFKSSKRSVAPSICPRRLRPLPPSHHPTFRPPPRSAFNANWTFTT</sequence>
<feature type="compositionally biased region" description="Pro residues" evidence="1">
    <location>
        <begin position="124"/>
        <end position="138"/>
    </location>
</feature>
<dbReference type="EMBL" id="CM007387">
    <property type="protein sequence ID" value="ONK64744.1"/>
    <property type="molecule type" value="Genomic_DNA"/>
</dbReference>
<keyword evidence="3" id="KW-1185">Reference proteome</keyword>
<name>A0A5P1EFX6_ASPOF</name>
<protein>
    <submittedName>
        <fullName evidence="2">Uncharacterized protein</fullName>
    </submittedName>
</protein>
<feature type="region of interest" description="Disordered" evidence="1">
    <location>
        <begin position="53"/>
        <end position="81"/>
    </location>
</feature>
<organism evidence="2 3">
    <name type="scientific">Asparagus officinalis</name>
    <name type="common">Garden asparagus</name>
    <dbReference type="NCBI Taxonomy" id="4686"/>
    <lineage>
        <taxon>Eukaryota</taxon>
        <taxon>Viridiplantae</taxon>
        <taxon>Streptophyta</taxon>
        <taxon>Embryophyta</taxon>
        <taxon>Tracheophyta</taxon>
        <taxon>Spermatophyta</taxon>
        <taxon>Magnoliopsida</taxon>
        <taxon>Liliopsida</taxon>
        <taxon>Asparagales</taxon>
        <taxon>Asparagaceae</taxon>
        <taxon>Asparagoideae</taxon>
        <taxon>Asparagus</taxon>
    </lineage>
</organism>
<reference evidence="3" key="1">
    <citation type="journal article" date="2017" name="Nat. Commun.">
        <title>The asparagus genome sheds light on the origin and evolution of a young Y chromosome.</title>
        <authorList>
            <person name="Harkess A."/>
            <person name="Zhou J."/>
            <person name="Xu C."/>
            <person name="Bowers J.E."/>
            <person name="Van der Hulst R."/>
            <person name="Ayyampalayam S."/>
            <person name="Mercati F."/>
            <person name="Riccardi P."/>
            <person name="McKain M.R."/>
            <person name="Kakrana A."/>
            <person name="Tang H."/>
            <person name="Ray J."/>
            <person name="Groenendijk J."/>
            <person name="Arikit S."/>
            <person name="Mathioni S.M."/>
            <person name="Nakano M."/>
            <person name="Shan H."/>
            <person name="Telgmann-Rauber A."/>
            <person name="Kanno A."/>
            <person name="Yue Z."/>
            <person name="Chen H."/>
            <person name="Li W."/>
            <person name="Chen Y."/>
            <person name="Xu X."/>
            <person name="Zhang Y."/>
            <person name="Luo S."/>
            <person name="Chen H."/>
            <person name="Gao J."/>
            <person name="Mao Z."/>
            <person name="Pires J.C."/>
            <person name="Luo M."/>
            <person name="Kudrna D."/>
            <person name="Wing R.A."/>
            <person name="Meyers B.C."/>
            <person name="Yi K."/>
            <person name="Kong H."/>
            <person name="Lavrijsen P."/>
            <person name="Sunseri F."/>
            <person name="Falavigna A."/>
            <person name="Ye Y."/>
            <person name="Leebens-Mack J.H."/>
            <person name="Chen G."/>
        </authorList>
    </citation>
    <scope>NUCLEOTIDE SEQUENCE [LARGE SCALE GENOMIC DNA]</scope>
    <source>
        <strain evidence="3">cv. DH0086</strain>
    </source>
</reference>
<accession>A0A5P1EFX6</accession>
<evidence type="ECO:0000256" key="1">
    <source>
        <dbReference type="SAM" id="MobiDB-lite"/>
    </source>
</evidence>
<dbReference type="AlphaFoldDB" id="A0A5P1EFX6"/>
<feature type="region of interest" description="Disordered" evidence="1">
    <location>
        <begin position="93"/>
        <end position="149"/>
    </location>
</feature>
<dbReference type="Gramene" id="ONK64744">
    <property type="protein sequence ID" value="ONK64744"/>
    <property type="gene ID" value="A4U43_C07F29420"/>
</dbReference>
<proteinExistence type="predicted"/>
<dbReference type="Proteomes" id="UP000243459">
    <property type="component" value="Chromosome 7"/>
</dbReference>
<evidence type="ECO:0000313" key="3">
    <source>
        <dbReference type="Proteomes" id="UP000243459"/>
    </source>
</evidence>
<evidence type="ECO:0000313" key="2">
    <source>
        <dbReference type="EMBL" id="ONK64744.1"/>
    </source>
</evidence>